<dbReference type="OrthoDB" id="1268646at2"/>
<keyword evidence="4" id="KW-1185">Reference proteome</keyword>
<dbReference type="PROSITE" id="PS51257">
    <property type="entry name" value="PROKAR_LIPOPROTEIN"/>
    <property type="match status" value="1"/>
</dbReference>
<reference evidence="1" key="1">
    <citation type="submission" date="2018-11" db="EMBL/GenBank/DDBJ databases">
        <title>Proposal to divide the Flavobacteriaceae and reorganize its genera based on Amino Acid Identity values calculated from whole genome sequences.</title>
        <authorList>
            <person name="Nicholson A.C."/>
            <person name="Gulvik C.A."/>
            <person name="Whitney A.M."/>
            <person name="Humrighouse B.W."/>
            <person name="Bell M."/>
            <person name="Holmes B."/>
            <person name="Steigerwalt A."/>
            <person name="Villarma A."/>
            <person name="Sheth M."/>
            <person name="Batra D."/>
            <person name="Pryor J."/>
            <person name="Bernardet J.-F."/>
            <person name="Hugo C."/>
            <person name="Kampfer P."/>
            <person name="Newman J."/>
            <person name="Mcquiston J.R."/>
        </authorList>
    </citation>
    <scope>NUCLEOTIDE SEQUENCE</scope>
    <source>
        <strain evidence="1">DSM 15235</strain>
    </source>
</reference>
<dbReference type="Proteomes" id="UP000295709">
    <property type="component" value="Unassembled WGS sequence"/>
</dbReference>
<dbReference type="Proteomes" id="UP000269375">
    <property type="component" value="Unassembled WGS sequence"/>
</dbReference>
<accession>A0A3N0VYE9</accession>
<evidence type="ECO:0000313" key="2">
    <source>
        <dbReference type="EMBL" id="TDX93071.1"/>
    </source>
</evidence>
<organism evidence="1 3">
    <name type="scientific">Chryseobacterium daecheongense</name>
    <dbReference type="NCBI Taxonomy" id="192389"/>
    <lineage>
        <taxon>Bacteria</taxon>
        <taxon>Pseudomonadati</taxon>
        <taxon>Bacteroidota</taxon>
        <taxon>Flavobacteriia</taxon>
        <taxon>Flavobacteriales</taxon>
        <taxon>Weeksellaceae</taxon>
        <taxon>Chryseobacterium group</taxon>
        <taxon>Chryseobacterium</taxon>
    </lineage>
</organism>
<reference evidence="2 4" key="2">
    <citation type="submission" date="2019-03" db="EMBL/GenBank/DDBJ databases">
        <title>Genomic Encyclopedia of Archaeal and Bacterial Type Strains, Phase II (KMG-II): from individual species to whole genera.</title>
        <authorList>
            <person name="Goeker M."/>
        </authorList>
    </citation>
    <scope>NUCLEOTIDE SEQUENCE [LARGE SCALE GENOMIC DNA]</scope>
    <source>
        <strain evidence="2 4">DSM 15235</strain>
    </source>
</reference>
<protein>
    <recommendedName>
        <fullName evidence="5">Protease complex subunit PrcB family protein</fullName>
    </recommendedName>
</protein>
<evidence type="ECO:0000313" key="1">
    <source>
        <dbReference type="EMBL" id="ROH97767.1"/>
    </source>
</evidence>
<name>A0A3N0VYE9_9FLAO</name>
<comment type="caution">
    <text evidence="1">The sequence shown here is derived from an EMBL/GenBank/DDBJ whole genome shotgun (WGS) entry which is preliminary data.</text>
</comment>
<dbReference type="EMBL" id="SOQW01000002">
    <property type="protein sequence ID" value="TDX93071.1"/>
    <property type="molecule type" value="Genomic_DNA"/>
</dbReference>
<dbReference type="EMBL" id="RJTX01000002">
    <property type="protein sequence ID" value="ROH97767.1"/>
    <property type="molecule type" value="Genomic_DNA"/>
</dbReference>
<dbReference type="RefSeq" id="WP_123262982.1">
    <property type="nucleotide sequence ID" value="NZ_RJTX01000002.1"/>
</dbReference>
<proteinExistence type="predicted"/>
<evidence type="ECO:0000313" key="4">
    <source>
        <dbReference type="Proteomes" id="UP000295709"/>
    </source>
</evidence>
<sequence>MNKLLVWCFAVFMSCANTPSKTQKSQDMQANAEILISESQGGASRPGFVILKNEQEFQKAIKGGSFTIVEAGKEPTVNYPDFPKNKKVILYNLGEFRSGDHKITEIKSVSVKDNILYIEVPQYISGGMEIQVISNPWMIFAVPSSYHFNSVELKYSK</sequence>
<gene>
    <name evidence="2" type="ORF">BCF50_2023</name>
    <name evidence="1" type="ORF">EGI05_10365</name>
</gene>
<dbReference type="AlphaFoldDB" id="A0A3N0VYE9"/>
<evidence type="ECO:0000313" key="3">
    <source>
        <dbReference type="Proteomes" id="UP000269375"/>
    </source>
</evidence>
<evidence type="ECO:0008006" key="5">
    <source>
        <dbReference type="Google" id="ProtNLM"/>
    </source>
</evidence>